<feature type="region of interest" description="Disordered" evidence="6">
    <location>
        <begin position="146"/>
        <end position="170"/>
    </location>
</feature>
<dbReference type="InterPro" id="IPR008490">
    <property type="entry name" value="Transposase_InsH_N"/>
</dbReference>
<proteinExistence type="inferred from homology"/>
<dbReference type="EMBL" id="CP165734">
    <property type="protein sequence ID" value="XDV56615.1"/>
    <property type="molecule type" value="Genomic_DNA"/>
</dbReference>
<evidence type="ECO:0000259" key="7">
    <source>
        <dbReference type="Pfam" id="PF01609"/>
    </source>
</evidence>
<dbReference type="PANTHER" id="PTHR35604">
    <property type="entry name" value="TRANSPOSASE INSH FOR INSERTION SEQUENCE ELEMENT IS5A-RELATED"/>
    <property type="match status" value="1"/>
</dbReference>
<reference evidence="11" key="1">
    <citation type="submission" date="2024-08" db="EMBL/GenBank/DDBJ databases">
        <authorList>
            <person name="Chaddad Z."/>
            <person name="Lamrabet M."/>
            <person name="Bouhnik O."/>
            <person name="Alami S."/>
            <person name="Wipf D."/>
            <person name="Courty P.E."/>
            <person name="Missbah El Idrissi M."/>
        </authorList>
    </citation>
    <scope>NUCLEOTIDE SEQUENCE</scope>
    <source>
        <strain evidence="11">LLZ17</strain>
    </source>
</reference>
<name>A0AB39XXZ6_9BRAD</name>
<evidence type="ECO:0000256" key="1">
    <source>
        <dbReference type="ARBA" id="ARBA00003544"/>
    </source>
</evidence>
<dbReference type="InterPro" id="IPR047959">
    <property type="entry name" value="Transpos_IS5"/>
</dbReference>
<dbReference type="InterPro" id="IPR002559">
    <property type="entry name" value="Transposase_11"/>
</dbReference>
<comment type="function">
    <text evidence="1">Involved in the transposition of the insertion sequence IS5.</text>
</comment>
<dbReference type="EMBL" id="CP165734">
    <property type="protein sequence ID" value="XDV61102.1"/>
    <property type="molecule type" value="Genomic_DNA"/>
</dbReference>
<dbReference type="GO" id="GO:0006313">
    <property type="term" value="P:DNA transposition"/>
    <property type="evidence" value="ECO:0007669"/>
    <property type="project" value="InterPro"/>
</dbReference>
<dbReference type="Pfam" id="PF01609">
    <property type="entry name" value="DDE_Tnp_1"/>
    <property type="match status" value="1"/>
</dbReference>
<evidence type="ECO:0000256" key="2">
    <source>
        <dbReference type="ARBA" id="ARBA00010075"/>
    </source>
</evidence>
<organism evidence="11">
    <name type="scientific">Bradyrhizobium sp. LLZ17</name>
    <dbReference type="NCBI Taxonomy" id="3239388"/>
    <lineage>
        <taxon>Bacteria</taxon>
        <taxon>Pseudomonadati</taxon>
        <taxon>Pseudomonadota</taxon>
        <taxon>Alphaproteobacteria</taxon>
        <taxon>Hyphomicrobiales</taxon>
        <taxon>Nitrobacteraceae</taxon>
        <taxon>Bradyrhizobium</taxon>
    </lineage>
</organism>
<evidence type="ECO:0000256" key="6">
    <source>
        <dbReference type="SAM" id="MobiDB-lite"/>
    </source>
</evidence>
<dbReference type="AlphaFoldDB" id="A0AB39XXZ6"/>
<evidence type="ECO:0000256" key="5">
    <source>
        <dbReference type="ARBA" id="ARBA00023172"/>
    </source>
</evidence>
<protein>
    <submittedName>
        <fullName evidence="11">IS5 family transposase</fullName>
    </submittedName>
</protein>
<keyword evidence="3" id="KW-0815">Transposition</keyword>
<keyword evidence="4" id="KW-0238">DNA-binding</keyword>
<dbReference type="EMBL" id="CP165734">
    <property type="protein sequence ID" value="XDV56435.1"/>
    <property type="molecule type" value="Genomic_DNA"/>
</dbReference>
<evidence type="ECO:0000313" key="9">
    <source>
        <dbReference type="EMBL" id="XDV56435.1"/>
    </source>
</evidence>
<comment type="similarity">
    <text evidence="2">Belongs to the transposase 11 family.</text>
</comment>
<keyword evidence="5" id="KW-0233">DNA recombination</keyword>
<dbReference type="GO" id="GO:0003677">
    <property type="term" value="F:DNA binding"/>
    <property type="evidence" value="ECO:0007669"/>
    <property type="project" value="UniProtKB-KW"/>
</dbReference>
<dbReference type="PANTHER" id="PTHR35604:SF2">
    <property type="entry name" value="TRANSPOSASE INSH FOR INSERTION SEQUENCE ELEMENT IS5A-RELATED"/>
    <property type="match status" value="1"/>
</dbReference>
<dbReference type="GO" id="GO:0004803">
    <property type="term" value="F:transposase activity"/>
    <property type="evidence" value="ECO:0007669"/>
    <property type="project" value="InterPro"/>
</dbReference>
<evidence type="ECO:0000259" key="8">
    <source>
        <dbReference type="Pfam" id="PF05598"/>
    </source>
</evidence>
<evidence type="ECO:0000256" key="4">
    <source>
        <dbReference type="ARBA" id="ARBA00023125"/>
    </source>
</evidence>
<dbReference type="NCBIfam" id="NF033581">
    <property type="entry name" value="transpos_IS5_4"/>
    <property type="match status" value="1"/>
</dbReference>
<feature type="compositionally biased region" description="Basic and acidic residues" evidence="6">
    <location>
        <begin position="157"/>
        <end position="170"/>
    </location>
</feature>
<evidence type="ECO:0000313" key="11">
    <source>
        <dbReference type="EMBL" id="XDV61102.1"/>
    </source>
</evidence>
<feature type="domain" description="Transposase InsH N-terminal" evidence="8">
    <location>
        <begin position="20"/>
        <end position="108"/>
    </location>
</feature>
<sequence length="329" mass="37045">MVERNVGQMSLADVLVRARRGSILDEVEAVVDWAPLRSLLGKRGGDGAGNSSYPAEVMLRCLLAGIWHNLSDPALEAAIADRLSFRRFVGLSLHDQTPDHTTLWRFRQELAKDGLIEKVFAEINRQLEAKKLILKQGTLVDASLIPARATPPRKARKDGEDTPSADRDARWGRKGKKSVFGYKIHTGVDAGHTIIRRVHMTDASITDTEPADRLFCGDEEAVYGDQAYYTHARHARLTEAGIKDRLMRRSNKHHPELPPRQKLRNKLIAKIRSAVERPYAVFKEHYGLRRMRFFNFARNQTHIVLACCAYNLRRAAGALAAQRPESVSV</sequence>
<evidence type="ECO:0000256" key="3">
    <source>
        <dbReference type="ARBA" id="ARBA00022578"/>
    </source>
</evidence>
<accession>A0AB39XXZ6</accession>
<dbReference type="RefSeq" id="WP_369720878.1">
    <property type="nucleotide sequence ID" value="NZ_CP165734.1"/>
</dbReference>
<evidence type="ECO:0000313" key="10">
    <source>
        <dbReference type="EMBL" id="XDV56615.1"/>
    </source>
</evidence>
<dbReference type="Pfam" id="PF05598">
    <property type="entry name" value="DUF772"/>
    <property type="match status" value="1"/>
</dbReference>
<feature type="domain" description="Transposase IS4-like" evidence="7">
    <location>
        <begin position="135"/>
        <end position="312"/>
    </location>
</feature>
<gene>
    <name evidence="11" type="ORF">AB8Z38_18735</name>
    <name evidence="9" type="ORF">AB8Z38_27830</name>
    <name evidence="10" type="ORF">AB8Z38_28835</name>
</gene>